<evidence type="ECO:0000256" key="1">
    <source>
        <dbReference type="SAM" id="MobiDB-lite"/>
    </source>
</evidence>
<comment type="caution">
    <text evidence="3">The sequence shown here is derived from an EMBL/GenBank/DDBJ whole genome shotgun (WGS) entry which is preliminary data.</text>
</comment>
<feature type="compositionally biased region" description="Pro residues" evidence="1">
    <location>
        <begin position="49"/>
        <end position="58"/>
    </location>
</feature>
<proteinExistence type="predicted"/>
<dbReference type="OrthoDB" id="2592504at2759"/>
<feature type="domain" description="DUF7726" evidence="2">
    <location>
        <begin position="242"/>
        <end position="321"/>
    </location>
</feature>
<evidence type="ECO:0000313" key="4">
    <source>
        <dbReference type="Proteomes" id="UP000050424"/>
    </source>
</evidence>
<dbReference type="Pfam" id="PF24852">
    <property type="entry name" value="DUF7726"/>
    <property type="match status" value="2"/>
</dbReference>
<feature type="domain" description="DUF7726" evidence="2">
    <location>
        <begin position="136"/>
        <end position="203"/>
    </location>
</feature>
<gene>
    <name evidence="3" type="ORF">AK830_g5970</name>
</gene>
<dbReference type="InterPro" id="IPR056143">
    <property type="entry name" value="DUF7726"/>
</dbReference>
<evidence type="ECO:0000313" key="3">
    <source>
        <dbReference type="EMBL" id="KPM40618.1"/>
    </source>
</evidence>
<organism evidence="3 4">
    <name type="scientific">Neonectria ditissima</name>
    <dbReference type="NCBI Taxonomy" id="78410"/>
    <lineage>
        <taxon>Eukaryota</taxon>
        <taxon>Fungi</taxon>
        <taxon>Dikarya</taxon>
        <taxon>Ascomycota</taxon>
        <taxon>Pezizomycotina</taxon>
        <taxon>Sordariomycetes</taxon>
        <taxon>Hypocreomycetidae</taxon>
        <taxon>Hypocreales</taxon>
        <taxon>Nectriaceae</taxon>
        <taxon>Neonectria</taxon>
    </lineage>
</organism>
<name>A0A0P7B3L6_9HYPO</name>
<accession>A0A0P7B3L6</accession>
<reference evidence="3 4" key="1">
    <citation type="submission" date="2015-09" db="EMBL/GenBank/DDBJ databases">
        <title>Draft genome of a European isolate of the apple canker pathogen Neonectria ditissima.</title>
        <authorList>
            <person name="Gomez-Cortecero A."/>
            <person name="Harrison R.J."/>
            <person name="Armitage A.D."/>
        </authorList>
    </citation>
    <scope>NUCLEOTIDE SEQUENCE [LARGE SCALE GENOMIC DNA]</scope>
    <source>
        <strain evidence="3 4">R09/05</strain>
    </source>
</reference>
<dbReference type="Proteomes" id="UP000050424">
    <property type="component" value="Unassembled WGS sequence"/>
</dbReference>
<keyword evidence="4" id="KW-1185">Reference proteome</keyword>
<feature type="compositionally biased region" description="Low complexity" evidence="1">
    <location>
        <begin position="84"/>
        <end position="98"/>
    </location>
</feature>
<dbReference type="PANTHER" id="PTHR42339:SF1">
    <property type="entry name" value="HISTONE H1"/>
    <property type="match status" value="1"/>
</dbReference>
<dbReference type="AlphaFoldDB" id="A0A0P7B3L6"/>
<sequence>MSSSGWSWSPTRALATFNPNVVNSLPSLEGLGLPNPVGYGGLGAHPAAAPRPPPPPSGPTNENAAPAASGSASTAKPAPDPERAAAAAAAAKPATAATSRKRKSDVAVEAANEDLFPENVEAIDDDDPRLDRLDSDTCNAVRRKIRTWIDSGAMKVGQFQDALGVSSKAYGSFMNRTGTWDGEGCDTFHRALVFFKKRELQGLPLKAAKPKKPKTAESSKKAADLLDVAGVELPRESSNSVPVFDTCDEVRKKIRALLAKDGVTQAAFVREISKTFTDGRKVSPANLRYFMGRRGVIDGNTNVTYYAAYVFFEKQRIKAGKPKTKFREEMEKVHKGTGVDTENSASGGVFTLADETVTLDKYGRMLFHKTR</sequence>
<protein>
    <recommendedName>
        <fullName evidence="2">DUF7726 domain-containing protein</fullName>
    </recommendedName>
</protein>
<feature type="region of interest" description="Disordered" evidence="1">
    <location>
        <begin position="22"/>
        <end position="105"/>
    </location>
</feature>
<feature type="compositionally biased region" description="Low complexity" evidence="1">
    <location>
        <begin position="64"/>
        <end position="77"/>
    </location>
</feature>
<dbReference type="STRING" id="78410.A0A0P7B3L6"/>
<evidence type="ECO:0000259" key="2">
    <source>
        <dbReference type="Pfam" id="PF24852"/>
    </source>
</evidence>
<dbReference type="EMBL" id="LKCW01000080">
    <property type="protein sequence ID" value="KPM40618.1"/>
    <property type="molecule type" value="Genomic_DNA"/>
</dbReference>
<dbReference type="PANTHER" id="PTHR42339">
    <property type="entry name" value="HISTONE H1"/>
    <property type="match status" value="1"/>
</dbReference>